<sequence>MQIDLPFYNEQPAEKDLKERESSSPDAPVDQIVTCIAQVLRENEPIDQTQQIDETILVQHHMHQIPDIVVIQPEVQQQSEVSVQVVPQDTLMPDVQPEVVPSEFTIEVEQPRNAARPRNVVGSSEEERIRRIRKQYETSPVESLEVGPLQNFINRKRRIPRFVKINRWNYGDSYKRKYPSIETLIRAAVKPDPAFAVFKPEMVFDDVRGVHSISGQTTRGSSLRISATDRTDSLGTPQADLAKTYMYQSTPLKRPSSQEVELGSHGKQQKLMELEPSLIENIQAPVLEQVSVSIVPMEQVPEVSAIPGQDTLAEQPIAHVEQTLVEEHVPVPVLMERDIIEEVIPIEVRVEEQLIIPELEKTTTVVEIAPTVKKVDPKVYFENRHKGILNKVKSWNIEEQGILGLEEIAEKPLTKLTVARAFSDVLQLCKLRYLVLYPEEDSNQLRSIEKGSKLC</sequence>
<accession>A0A9P0FIH5</accession>
<proteinExistence type="predicted"/>
<evidence type="ECO:0000256" key="1">
    <source>
        <dbReference type="SAM" id="MobiDB-lite"/>
    </source>
</evidence>
<evidence type="ECO:0000313" key="2">
    <source>
        <dbReference type="EMBL" id="CAH0554961.1"/>
    </source>
</evidence>
<feature type="region of interest" description="Disordered" evidence="1">
    <location>
        <begin position="1"/>
        <end position="28"/>
    </location>
</feature>
<dbReference type="EMBL" id="OV121135">
    <property type="protein sequence ID" value="CAH0554961.1"/>
    <property type="molecule type" value="Genomic_DNA"/>
</dbReference>
<gene>
    <name evidence="2" type="ORF">MELIAE_LOCUS6418</name>
</gene>
<dbReference type="AlphaFoldDB" id="A0A9P0FIH5"/>
<name>A0A9P0FIH5_BRAAE</name>
<feature type="compositionally biased region" description="Basic and acidic residues" evidence="1">
    <location>
        <begin position="12"/>
        <end position="23"/>
    </location>
</feature>
<dbReference type="OrthoDB" id="10071381at2759"/>
<reference evidence="2" key="1">
    <citation type="submission" date="2021-12" db="EMBL/GenBank/DDBJ databases">
        <authorList>
            <person name="King R."/>
        </authorList>
    </citation>
    <scope>NUCLEOTIDE SEQUENCE</scope>
</reference>
<dbReference type="Proteomes" id="UP001154078">
    <property type="component" value="Chromosome 4"/>
</dbReference>
<protein>
    <submittedName>
        <fullName evidence="2">Uncharacterized protein</fullName>
    </submittedName>
</protein>
<keyword evidence="3" id="KW-1185">Reference proteome</keyword>
<organism evidence="2 3">
    <name type="scientific">Brassicogethes aeneus</name>
    <name type="common">Rape pollen beetle</name>
    <name type="synonym">Meligethes aeneus</name>
    <dbReference type="NCBI Taxonomy" id="1431903"/>
    <lineage>
        <taxon>Eukaryota</taxon>
        <taxon>Metazoa</taxon>
        <taxon>Ecdysozoa</taxon>
        <taxon>Arthropoda</taxon>
        <taxon>Hexapoda</taxon>
        <taxon>Insecta</taxon>
        <taxon>Pterygota</taxon>
        <taxon>Neoptera</taxon>
        <taxon>Endopterygota</taxon>
        <taxon>Coleoptera</taxon>
        <taxon>Polyphaga</taxon>
        <taxon>Cucujiformia</taxon>
        <taxon>Nitidulidae</taxon>
        <taxon>Meligethinae</taxon>
        <taxon>Brassicogethes</taxon>
    </lineage>
</organism>
<evidence type="ECO:0000313" key="3">
    <source>
        <dbReference type="Proteomes" id="UP001154078"/>
    </source>
</evidence>